<dbReference type="Proteomes" id="UP000299102">
    <property type="component" value="Unassembled WGS sequence"/>
</dbReference>
<accession>A0A4C1SUY2</accession>
<evidence type="ECO:0000313" key="2">
    <source>
        <dbReference type="Proteomes" id="UP000299102"/>
    </source>
</evidence>
<gene>
    <name evidence="1" type="ORF">EVAR_3379_1</name>
</gene>
<organism evidence="1 2">
    <name type="scientific">Eumeta variegata</name>
    <name type="common">Bagworm moth</name>
    <name type="synonym">Eumeta japonica</name>
    <dbReference type="NCBI Taxonomy" id="151549"/>
    <lineage>
        <taxon>Eukaryota</taxon>
        <taxon>Metazoa</taxon>
        <taxon>Ecdysozoa</taxon>
        <taxon>Arthropoda</taxon>
        <taxon>Hexapoda</taxon>
        <taxon>Insecta</taxon>
        <taxon>Pterygota</taxon>
        <taxon>Neoptera</taxon>
        <taxon>Endopterygota</taxon>
        <taxon>Lepidoptera</taxon>
        <taxon>Glossata</taxon>
        <taxon>Ditrysia</taxon>
        <taxon>Tineoidea</taxon>
        <taxon>Psychidae</taxon>
        <taxon>Oiketicinae</taxon>
        <taxon>Eumeta</taxon>
    </lineage>
</organism>
<comment type="caution">
    <text evidence="1">The sequence shown here is derived from an EMBL/GenBank/DDBJ whole genome shotgun (WGS) entry which is preliminary data.</text>
</comment>
<dbReference type="AlphaFoldDB" id="A0A4C1SUY2"/>
<sequence>MLQEQNLGNLGRHMTTSNSDVGSVLEIKIYCVYKCYSVPCAGSAVRSPQAPPRAAPQVGCDVSCHGLLVHALRPKTVLDKS</sequence>
<evidence type="ECO:0000313" key="1">
    <source>
        <dbReference type="EMBL" id="GBP05030.1"/>
    </source>
</evidence>
<keyword evidence="2" id="KW-1185">Reference proteome</keyword>
<dbReference type="EMBL" id="BGZK01000016">
    <property type="protein sequence ID" value="GBP05030.1"/>
    <property type="molecule type" value="Genomic_DNA"/>
</dbReference>
<protein>
    <submittedName>
        <fullName evidence="1">Uncharacterized protein</fullName>
    </submittedName>
</protein>
<proteinExistence type="predicted"/>
<name>A0A4C1SUY2_EUMVA</name>
<reference evidence="1 2" key="1">
    <citation type="journal article" date="2019" name="Commun. Biol.">
        <title>The bagworm genome reveals a unique fibroin gene that provides high tensile strength.</title>
        <authorList>
            <person name="Kono N."/>
            <person name="Nakamura H."/>
            <person name="Ohtoshi R."/>
            <person name="Tomita M."/>
            <person name="Numata K."/>
            <person name="Arakawa K."/>
        </authorList>
    </citation>
    <scope>NUCLEOTIDE SEQUENCE [LARGE SCALE GENOMIC DNA]</scope>
</reference>